<dbReference type="EMBL" id="CAMAPF010001023">
    <property type="protein sequence ID" value="CAH9140458.1"/>
    <property type="molecule type" value="Genomic_DNA"/>
</dbReference>
<reference evidence="1" key="1">
    <citation type="submission" date="2022-07" db="EMBL/GenBank/DDBJ databases">
        <authorList>
            <person name="Macas J."/>
            <person name="Novak P."/>
            <person name="Neumann P."/>
        </authorList>
    </citation>
    <scope>NUCLEOTIDE SEQUENCE</scope>
</reference>
<dbReference type="AlphaFoldDB" id="A0AAV0CU83"/>
<organism evidence="1 3">
    <name type="scientific">Cuscuta epithymum</name>
    <dbReference type="NCBI Taxonomy" id="186058"/>
    <lineage>
        <taxon>Eukaryota</taxon>
        <taxon>Viridiplantae</taxon>
        <taxon>Streptophyta</taxon>
        <taxon>Embryophyta</taxon>
        <taxon>Tracheophyta</taxon>
        <taxon>Spermatophyta</taxon>
        <taxon>Magnoliopsida</taxon>
        <taxon>eudicotyledons</taxon>
        <taxon>Gunneridae</taxon>
        <taxon>Pentapetalae</taxon>
        <taxon>asterids</taxon>
        <taxon>lamiids</taxon>
        <taxon>Solanales</taxon>
        <taxon>Convolvulaceae</taxon>
        <taxon>Cuscuteae</taxon>
        <taxon>Cuscuta</taxon>
        <taxon>Cuscuta subgen. Cuscuta</taxon>
    </lineage>
</organism>
<evidence type="ECO:0000313" key="1">
    <source>
        <dbReference type="EMBL" id="CAH9085632.1"/>
    </source>
</evidence>
<evidence type="ECO:0000313" key="3">
    <source>
        <dbReference type="Proteomes" id="UP001152523"/>
    </source>
</evidence>
<dbReference type="Proteomes" id="UP001152523">
    <property type="component" value="Unassembled WGS sequence"/>
</dbReference>
<accession>A0AAV0CU83</accession>
<gene>
    <name evidence="2" type="ORF">CEPIT_LOCUS38359</name>
    <name evidence="1" type="ORF">CEPIT_LOCUS9431</name>
</gene>
<name>A0AAV0CU83_9ASTE</name>
<proteinExistence type="predicted"/>
<dbReference type="EMBL" id="CAMAPF010000052">
    <property type="protein sequence ID" value="CAH9085632.1"/>
    <property type="molecule type" value="Genomic_DNA"/>
</dbReference>
<comment type="caution">
    <text evidence="1">The sequence shown here is derived from an EMBL/GenBank/DDBJ whole genome shotgun (WGS) entry which is preliminary data.</text>
</comment>
<evidence type="ECO:0000313" key="2">
    <source>
        <dbReference type="EMBL" id="CAH9140458.1"/>
    </source>
</evidence>
<sequence>MDVWGLRGKRLFQVAKKTLGLAESASTVNQENGHVSILQLTFQFCCCACLLFELAPSIVRLRVLESRLKRKSRQNDQNYLRHQSTPGEVGFVFVSLMRGLVSFCQKLYEFNS</sequence>
<keyword evidence="3" id="KW-1185">Reference proteome</keyword>
<protein>
    <submittedName>
        <fullName evidence="1">Uncharacterized protein</fullName>
    </submittedName>
</protein>